<evidence type="ECO:0000256" key="3">
    <source>
        <dbReference type="SAM" id="MobiDB-lite"/>
    </source>
</evidence>
<feature type="domain" description="Endonuclease/exonuclease/phosphatase" evidence="4">
    <location>
        <begin position="36"/>
        <end position="168"/>
    </location>
</feature>
<accession>A0ABN9SIW3</accession>
<keyword evidence="6" id="KW-1185">Reference proteome</keyword>
<keyword evidence="2" id="KW-0378">Hydrolase</keyword>
<comment type="caution">
    <text evidence="5">The sequence shown here is derived from an EMBL/GenBank/DDBJ whole genome shotgun (WGS) entry which is preliminary data.</text>
</comment>
<sequence>VDHFEDFFLPALQALGYDGRFVAKPRSPCVDFGYFPDGTAIFWRTTSFTPVGPVGRDCYTDADGARANQVYAFVDLRHSTGEVVRFAATHLKAKAGQENESLRAQHVEQLLRLLSRGGAPHVVLCGDFNSDPFDVEGHRALAVPAVLGHRLGLDPRPAPTRSRSPRRGPPTPPGSAGGRRRAGT</sequence>
<dbReference type="InterPro" id="IPR005135">
    <property type="entry name" value="Endo/exonuclease/phosphatase"/>
</dbReference>
<feature type="non-terminal residue" evidence="5">
    <location>
        <position position="1"/>
    </location>
</feature>
<dbReference type="PANTHER" id="PTHR12121:SF45">
    <property type="entry name" value="NOCTURNIN"/>
    <property type="match status" value="1"/>
</dbReference>
<dbReference type="SUPFAM" id="SSF56219">
    <property type="entry name" value="DNase I-like"/>
    <property type="match status" value="1"/>
</dbReference>
<dbReference type="Gene3D" id="3.60.10.10">
    <property type="entry name" value="Endonuclease/exonuclease/phosphatase"/>
    <property type="match status" value="1"/>
</dbReference>
<organism evidence="5 6">
    <name type="scientific">Prorocentrum cordatum</name>
    <dbReference type="NCBI Taxonomy" id="2364126"/>
    <lineage>
        <taxon>Eukaryota</taxon>
        <taxon>Sar</taxon>
        <taxon>Alveolata</taxon>
        <taxon>Dinophyceae</taxon>
        <taxon>Prorocentrales</taxon>
        <taxon>Prorocentraceae</taxon>
        <taxon>Prorocentrum</taxon>
    </lineage>
</organism>
<dbReference type="EMBL" id="CAUYUJ010011390">
    <property type="protein sequence ID" value="CAK0831671.1"/>
    <property type="molecule type" value="Genomic_DNA"/>
</dbReference>
<dbReference type="Proteomes" id="UP001189429">
    <property type="component" value="Unassembled WGS sequence"/>
</dbReference>
<evidence type="ECO:0000256" key="2">
    <source>
        <dbReference type="ARBA" id="ARBA00022801"/>
    </source>
</evidence>
<dbReference type="PANTHER" id="PTHR12121">
    <property type="entry name" value="CARBON CATABOLITE REPRESSOR PROTEIN 4"/>
    <property type="match status" value="1"/>
</dbReference>
<proteinExistence type="inferred from homology"/>
<evidence type="ECO:0000313" key="5">
    <source>
        <dbReference type="EMBL" id="CAK0831671.1"/>
    </source>
</evidence>
<dbReference type="InterPro" id="IPR050410">
    <property type="entry name" value="CCR4/nocturin_mRNA_transcr"/>
</dbReference>
<gene>
    <name evidence="5" type="ORF">PCOR1329_LOCUS29948</name>
</gene>
<evidence type="ECO:0000313" key="6">
    <source>
        <dbReference type="Proteomes" id="UP001189429"/>
    </source>
</evidence>
<evidence type="ECO:0000259" key="4">
    <source>
        <dbReference type="Pfam" id="PF03372"/>
    </source>
</evidence>
<evidence type="ECO:0000256" key="1">
    <source>
        <dbReference type="ARBA" id="ARBA00010774"/>
    </source>
</evidence>
<reference evidence="5" key="1">
    <citation type="submission" date="2023-10" db="EMBL/GenBank/DDBJ databases">
        <authorList>
            <person name="Chen Y."/>
            <person name="Shah S."/>
            <person name="Dougan E. K."/>
            <person name="Thang M."/>
            <person name="Chan C."/>
        </authorList>
    </citation>
    <scope>NUCLEOTIDE SEQUENCE [LARGE SCALE GENOMIC DNA]</scope>
</reference>
<dbReference type="Pfam" id="PF03372">
    <property type="entry name" value="Exo_endo_phos"/>
    <property type="match status" value="1"/>
</dbReference>
<feature type="region of interest" description="Disordered" evidence="3">
    <location>
        <begin position="150"/>
        <end position="184"/>
    </location>
</feature>
<name>A0ABN9SIW3_9DINO</name>
<protein>
    <recommendedName>
        <fullName evidence="4">Endonuclease/exonuclease/phosphatase domain-containing protein</fullName>
    </recommendedName>
</protein>
<dbReference type="InterPro" id="IPR036691">
    <property type="entry name" value="Endo/exonu/phosph_ase_sf"/>
</dbReference>
<comment type="similarity">
    <text evidence="1">Belongs to the CCR4/nocturin family.</text>
</comment>